<dbReference type="PROSITE" id="PS50250">
    <property type="entry name" value="PCI"/>
    <property type="match status" value="1"/>
</dbReference>
<dbReference type="Proteomes" id="UP000094801">
    <property type="component" value="Unassembled WGS sequence"/>
</dbReference>
<dbReference type="InterPro" id="IPR045107">
    <property type="entry name" value="SAC3/GANP/THP3"/>
</dbReference>
<evidence type="ECO:0000259" key="1">
    <source>
        <dbReference type="PROSITE" id="PS50250"/>
    </source>
</evidence>
<organism evidence="2 3">
    <name type="scientific">[Candida] arabinofermentans NRRL YB-2248</name>
    <dbReference type="NCBI Taxonomy" id="983967"/>
    <lineage>
        <taxon>Eukaryota</taxon>
        <taxon>Fungi</taxon>
        <taxon>Dikarya</taxon>
        <taxon>Ascomycota</taxon>
        <taxon>Saccharomycotina</taxon>
        <taxon>Pichiomycetes</taxon>
        <taxon>Pichiales</taxon>
        <taxon>Pichiaceae</taxon>
        <taxon>Ogataea</taxon>
        <taxon>Ogataea/Candida clade</taxon>
    </lineage>
</organism>
<accession>A0A1E4T8Z8</accession>
<name>A0A1E4T8Z8_9ASCO</name>
<keyword evidence="3" id="KW-1185">Reference proteome</keyword>
<protein>
    <recommendedName>
        <fullName evidence="1">PCI domain-containing protein</fullName>
    </recommendedName>
</protein>
<reference evidence="3" key="1">
    <citation type="submission" date="2016-04" db="EMBL/GenBank/DDBJ databases">
        <title>Comparative genomics of biotechnologically important yeasts.</title>
        <authorList>
            <consortium name="DOE Joint Genome Institute"/>
            <person name="Riley R."/>
            <person name="Haridas S."/>
            <person name="Wolfe K.H."/>
            <person name="Lopes M.R."/>
            <person name="Hittinger C.T."/>
            <person name="Goker M."/>
            <person name="Salamov A."/>
            <person name="Wisecaver J."/>
            <person name="Long T.M."/>
            <person name="Aerts A.L."/>
            <person name="Barry K."/>
            <person name="Choi C."/>
            <person name="Clum A."/>
            <person name="Coughlan A.Y."/>
            <person name="Deshpande S."/>
            <person name="Douglass A.P."/>
            <person name="Hanson S.J."/>
            <person name="Klenk H.-P."/>
            <person name="Labutti K."/>
            <person name="Lapidus A."/>
            <person name="Lindquist E."/>
            <person name="Lipzen A."/>
            <person name="Meier-Kolthoff J.P."/>
            <person name="Ohm R.A."/>
            <person name="Otillar R.P."/>
            <person name="Pangilinan J."/>
            <person name="Peng Y."/>
            <person name="Rokas A."/>
            <person name="Rosa C.A."/>
            <person name="Scheuner C."/>
            <person name="Sibirny A.A."/>
            <person name="Slot J.C."/>
            <person name="Stielow J.B."/>
            <person name="Sun H."/>
            <person name="Kurtzman C.P."/>
            <person name="Blackwell M."/>
            <person name="Grigoriev I.V."/>
            <person name="Jeffries T.W."/>
        </authorList>
    </citation>
    <scope>NUCLEOTIDE SEQUENCE [LARGE SCALE GENOMIC DNA]</scope>
    <source>
        <strain evidence="3">NRRL YB-2248</strain>
    </source>
</reference>
<dbReference type="InterPro" id="IPR000717">
    <property type="entry name" value="PCI_dom"/>
</dbReference>
<dbReference type="Pfam" id="PF03399">
    <property type="entry name" value="SAC3_GANP"/>
    <property type="match status" value="1"/>
</dbReference>
<dbReference type="Gene3D" id="1.25.40.990">
    <property type="match status" value="1"/>
</dbReference>
<dbReference type="OrthoDB" id="199574at2759"/>
<feature type="non-terminal residue" evidence="2">
    <location>
        <position position="268"/>
    </location>
</feature>
<dbReference type="PANTHER" id="PTHR12436">
    <property type="entry name" value="80 KDA MCM3-ASSOCIATED PROTEIN"/>
    <property type="match status" value="1"/>
</dbReference>
<evidence type="ECO:0000313" key="2">
    <source>
        <dbReference type="EMBL" id="ODV88209.1"/>
    </source>
</evidence>
<evidence type="ECO:0000313" key="3">
    <source>
        <dbReference type="Proteomes" id="UP000094801"/>
    </source>
</evidence>
<feature type="non-terminal residue" evidence="2">
    <location>
        <position position="1"/>
    </location>
</feature>
<dbReference type="GO" id="GO:0005634">
    <property type="term" value="C:nucleus"/>
    <property type="evidence" value="ECO:0007669"/>
    <property type="project" value="TreeGrafter"/>
</dbReference>
<dbReference type="EMBL" id="KV453847">
    <property type="protein sequence ID" value="ODV88209.1"/>
    <property type="molecule type" value="Genomic_DNA"/>
</dbReference>
<dbReference type="STRING" id="983967.A0A1E4T8Z8"/>
<sequence length="268" mass="31822">DLDTPLVGTCQTLEKKYLRLTSQPIPSTVRPLNILRKTLKLLIDKYLEGASYNYLCDQFKSMRQDLTVQHIKNEFTVSVYQYHCKLAIQFEDLGEFNQCQSQLRLLYEGSSSPLRLEFYSYRILYYIITNNLEEAFDLKLQLIDEGVDLESNIFLRTSFRLVESVLLNDYFQFFSLIKEFRFLNSIIMKERIKSLAIICRSYKKIVLGFIKENLLFDHEDDLLKFLRDHELEQFVLQESVAFFDCSKSRFIVEALREKIYKKIDIKGQ</sequence>
<dbReference type="AlphaFoldDB" id="A0A1E4T8Z8"/>
<feature type="domain" description="PCI" evidence="1">
    <location>
        <begin position="92"/>
        <end position="259"/>
    </location>
</feature>
<dbReference type="InterPro" id="IPR005062">
    <property type="entry name" value="SAC3/GANP/THP3_conserved"/>
</dbReference>
<proteinExistence type="predicted"/>
<gene>
    <name evidence="2" type="ORF">CANARDRAFT_181499</name>
</gene>
<dbReference type="PANTHER" id="PTHR12436:SF4">
    <property type="entry name" value="LEUKOCYTE RECEPTOR CLUSTER MEMBER 8"/>
    <property type="match status" value="1"/>
</dbReference>